<feature type="region of interest" description="Disordered" evidence="1">
    <location>
        <begin position="650"/>
        <end position="769"/>
    </location>
</feature>
<feature type="compositionally biased region" description="Basic and acidic residues" evidence="1">
    <location>
        <begin position="335"/>
        <end position="353"/>
    </location>
</feature>
<feature type="compositionally biased region" description="Polar residues" evidence="1">
    <location>
        <begin position="687"/>
        <end position="716"/>
    </location>
</feature>
<organism evidence="2 3">
    <name type="scientific">Xylaria hypoxylon</name>
    <dbReference type="NCBI Taxonomy" id="37992"/>
    <lineage>
        <taxon>Eukaryota</taxon>
        <taxon>Fungi</taxon>
        <taxon>Dikarya</taxon>
        <taxon>Ascomycota</taxon>
        <taxon>Pezizomycotina</taxon>
        <taxon>Sordariomycetes</taxon>
        <taxon>Xylariomycetidae</taxon>
        <taxon>Xylariales</taxon>
        <taxon>Xylariaceae</taxon>
        <taxon>Xylaria</taxon>
    </lineage>
</organism>
<name>A0A4Z0YUA6_9PEZI</name>
<protein>
    <recommendedName>
        <fullName evidence="4">Stc1 domain-containing protein</fullName>
    </recommendedName>
</protein>
<feature type="region of interest" description="Disordered" evidence="1">
    <location>
        <begin position="409"/>
        <end position="453"/>
    </location>
</feature>
<feature type="region of interest" description="Disordered" evidence="1">
    <location>
        <begin position="280"/>
        <end position="299"/>
    </location>
</feature>
<keyword evidence="3" id="KW-1185">Reference proteome</keyword>
<dbReference type="EMBL" id="SKBN01000118">
    <property type="protein sequence ID" value="TGJ82725.1"/>
    <property type="molecule type" value="Genomic_DNA"/>
</dbReference>
<evidence type="ECO:0008006" key="4">
    <source>
        <dbReference type="Google" id="ProtNLM"/>
    </source>
</evidence>
<reference evidence="2 3" key="1">
    <citation type="submission" date="2019-03" db="EMBL/GenBank/DDBJ databases">
        <title>Draft genome sequence of Xylaria hypoxylon DSM 108379, a ubiquitous saprotrophic-parasitic fungi on hardwood.</title>
        <authorList>
            <person name="Buettner E."/>
            <person name="Leonhardt S."/>
            <person name="Gebauer A.M."/>
            <person name="Liers C."/>
            <person name="Hofrichter M."/>
            <person name="Kellner H."/>
        </authorList>
    </citation>
    <scope>NUCLEOTIDE SEQUENCE [LARGE SCALE GENOMIC DNA]</scope>
    <source>
        <strain evidence="2 3">DSM 108379</strain>
    </source>
</reference>
<accession>A0A4Z0YUA6</accession>
<dbReference type="STRING" id="37992.A0A4Z0YUA6"/>
<evidence type="ECO:0000313" key="2">
    <source>
        <dbReference type="EMBL" id="TGJ82725.1"/>
    </source>
</evidence>
<comment type="caution">
    <text evidence="2">The sequence shown here is derived from an EMBL/GenBank/DDBJ whole genome shotgun (WGS) entry which is preliminary data.</text>
</comment>
<feature type="region of interest" description="Disordered" evidence="1">
    <location>
        <begin position="835"/>
        <end position="912"/>
    </location>
</feature>
<feature type="compositionally biased region" description="Pro residues" evidence="1">
    <location>
        <begin position="286"/>
        <end position="296"/>
    </location>
</feature>
<feature type="compositionally biased region" description="Polar residues" evidence="1">
    <location>
        <begin position="308"/>
        <end position="333"/>
    </location>
</feature>
<evidence type="ECO:0000256" key="1">
    <source>
        <dbReference type="SAM" id="MobiDB-lite"/>
    </source>
</evidence>
<feature type="region of interest" description="Disordered" evidence="1">
    <location>
        <begin position="474"/>
        <end position="540"/>
    </location>
</feature>
<feature type="compositionally biased region" description="Low complexity" evidence="1">
    <location>
        <begin position="488"/>
        <end position="500"/>
    </location>
</feature>
<dbReference type="AlphaFoldDB" id="A0A4Z0YUA6"/>
<evidence type="ECO:0000313" key="3">
    <source>
        <dbReference type="Proteomes" id="UP000297716"/>
    </source>
</evidence>
<gene>
    <name evidence="2" type="ORF">E0Z10_g6038</name>
</gene>
<feature type="compositionally biased region" description="Low complexity" evidence="1">
    <location>
        <begin position="835"/>
        <end position="844"/>
    </location>
</feature>
<feature type="region of interest" description="Disordered" evidence="1">
    <location>
        <begin position="307"/>
        <end position="353"/>
    </location>
</feature>
<dbReference type="Proteomes" id="UP000297716">
    <property type="component" value="Unassembled WGS sequence"/>
</dbReference>
<sequence length="935" mass="102842">MLAMVQRANKLSRSTDSVTSQPLSQDAGYDALFLPMNDHVYLTQTKDGKPALGRKKSGKLLRDFGFDILGQSFGVPSRKDYERQARPLSAASQSSGLITTPVTPRPRQAYTYEDAESSVVCGRTNSRRSSSTTLPIEIARYNGPGTSSSHQDTAYKINPPFRKPAVFNQHHIPPPPPPPPPSVVGWHNYPAANTGVAPIQMSYYDTAYQPTHLPGYSYNSPARFQGPPNWANPQHHMTAQYPDHLGISMPQTTAIPILPHHQQARQPQPAWIPHTQAIPSIHSANIPPPPPPPPPQDWLRAHAMATGQGETTRQYAKQASNAKRATGQANQTGDPIREARQMHEKPNNNEDVKRRLSKRIRHVHVCAGCGKKRSARYQKAHPLERGEIPALNYCYGCLKDAADTDCYTSDEDAGGGPPIRKQTRKKASVPWPSSDEGHTIANGNYTYEQSRHGPRWVKKSNRFGSLARLFSRRVASYPSSPRSKPAPSTERSSSRASSPIRRNEGRAGSRAIREAEALALPRTREKESDKAKNEGKVRTTSNTKLAFARPRTRIPRPRAQLELIGVKLPPSADANDSARVFRSSPCLDADGDTEVAPILQPAEMEPCSNTPSQYIPNETGRTVKQANTRGYAHGRAKKGRLSFLETANHIDAPNDASGLDLQESMKESSRIPVDADSEGVLKEVSGKPTNYSDSRLSSGNFRIPSNHSPQINPEQTETLHHPPISNNSGQPPPSGNTRKVVGDPKAAFSWDEPLTPTDVPYAGSSPCVVSDSWSDYQTDMEREVEEMAERDLAFAVSYNSDSDHIDDDAATPSITEADAEKGVEGNTPTKQIEFSSEQEQQQKFANSKSHTEPSIAHLEHSSSCMAELSDRQQNNLYNEPRSGQDDDNDVYYSPSPVGSSIIGHTGHSTDNLIQNTPARLTDGNRLRRFMRLSST</sequence>
<feature type="compositionally biased region" description="Basic and acidic residues" evidence="1">
    <location>
        <begin position="501"/>
        <end position="537"/>
    </location>
</feature>
<dbReference type="OrthoDB" id="5415512at2759"/>
<proteinExistence type="predicted"/>